<evidence type="ECO:0000313" key="3">
    <source>
        <dbReference type="Proteomes" id="UP001201163"/>
    </source>
</evidence>
<dbReference type="Proteomes" id="UP001201163">
    <property type="component" value="Unassembled WGS sequence"/>
</dbReference>
<evidence type="ECO:0000256" key="1">
    <source>
        <dbReference type="SAM" id="Phobius"/>
    </source>
</evidence>
<reference evidence="2" key="1">
    <citation type="submission" date="2022-01" db="EMBL/GenBank/DDBJ databases">
        <title>Comparative genomics reveals a dynamic genome evolution in the ectomycorrhizal milk-cap (Lactarius) mushrooms.</title>
        <authorList>
            <consortium name="DOE Joint Genome Institute"/>
            <person name="Lebreton A."/>
            <person name="Tang N."/>
            <person name="Kuo A."/>
            <person name="LaButti K."/>
            <person name="Drula E."/>
            <person name="Barry K."/>
            <person name="Clum A."/>
            <person name="Lipzen A."/>
            <person name="Mousain D."/>
            <person name="Ng V."/>
            <person name="Wang R."/>
            <person name="Wang X."/>
            <person name="Dai Y."/>
            <person name="Henrissat B."/>
            <person name="Grigoriev I.V."/>
            <person name="Guerin-Laguette A."/>
            <person name="Yu F."/>
            <person name="Martin F.M."/>
        </authorList>
    </citation>
    <scope>NUCLEOTIDE SEQUENCE</scope>
    <source>
        <strain evidence="2">QP</strain>
    </source>
</reference>
<gene>
    <name evidence="2" type="ORF">EDB92DRAFT_1222750</name>
</gene>
<keyword evidence="3" id="KW-1185">Reference proteome</keyword>
<feature type="transmembrane region" description="Helical" evidence="1">
    <location>
        <begin position="30"/>
        <end position="55"/>
    </location>
</feature>
<keyword evidence="1" id="KW-1133">Transmembrane helix</keyword>
<protein>
    <submittedName>
        <fullName evidence="2">Uncharacterized protein</fullName>
    </submittedName>
</protein>
<evidence type="ECO:0000313" key="2">
    <source>
        <dbReference type="EMBL" id="KAH8986904.1"/>
    </source>
</evidence>
<dbReference type="EMBL" id="JAKELL010000051">
    <property type="protein sequence ID" value="KAH8986904.1"/>
    <property type="molecule type" value="Genomic_DNA"/>
</dbReference>
<feature type="transmembrane region" description="Helical" evidence="1">
    <location>
        <begin position="75"/>
        <end position="94"/>
    </location>
</feature>
<keyword evidence="1" id="KW-0472">Membrane</keyword>
<dbReference type="AlphaFoldDB" id="A0AAD4LAR2"/>
<sequence>MPIRPENNLRSRTNIAYELPSTVKSLNDGWLSVCQTAAAASGLLAVVEVVLLTFMKNPVHYTHPHTRAARQALLAFSYCALVFSCSATISSLVLTDEFGELPVRASRKSDPIKQGLFDSSSASLLEVYGARRSWRWVMWHWLFSLTAGVACLVTQILIYVWIEEPLSVQITVSCVAGFGVLPLLHFIPMAVSPSSRRSSVVRSSIIAAATSSQTVGSMAMV</sequence>
<name>A0AAD4LAR2_9AGAM</name>
<feature type="transmembrane region" description="Helical" evidence="1">
    <location>
        <begin position="168"/>
        <end position="187"/>
    </location>
</feature>
<organism evidence="2 3">
    <name type="scientific">Lactarius akahatsu</name>
    <dbReference type="NCBI Taxonomy" id="416441"/>
    <lineage>
        <taxon>Eukaryota</taxon>
        <taxon>Fungi</taxon>
        <taxon>Dikarya</taxon>
        <taxon>Basidiomycota</taxon>
        <taxon>Agaricomycotina</taxon>
        <taxon>Agaricomycetes</taxon>
        <taxon>Russulales</taxon>
        <taxon>Russulaceae</taxon>
        <taxon>Lactarius</taxon>
    </lineage>
</organism>
<feature type="transmembrane region" description="Helical" evidence="1">
    <location>
        <begin position="141"/>
        <end position="162"/>
    </location>
</feature>
<comment type="caution">
    <text evidence="2">The sequence shown here is derived from an EMBL/GenBank/DDBJ whole genome shotgun (WGS) entry which is preliminary data.</text>
</comment>
<accession>A0AAD4LAR2</accession>
<proteinExistence type="predicted"/>
<keyword evidence="1" id="KW-0812">Transmembrane</keyword>